<name>A0ABS0HF56_9SPHN</name>
<accession>A0ABS0HF56</accession>
<dbReference type="EMBL" id="JADQDC010000004">
    <property type="protein sequence ID" value="MBF9150895.1"/>
    <property type="molecule type" value="Genomic_DNA"/>
</dbReference>
<dbReference type="Proteomes" id="UP000600799">
    <property type="component" value="Unassembled WGS sequence"/>
</dbReference>
<evidence type="ECO:0008006" key="4">
    <source>
        <dbReference type="Google" id="ProtNLM"/>
    </source>
</evidence>
<gene>
    <name evidence="2" type="ORF">I2488_07755</name>
</gene>
<organism evidence="2 3">
    <name type="scientific">Novosphingobium jiangmenense</name>
    <dbReference type="NCBI Taxonomy" id="2791981"/>
    <lineage>
        <taxon>Bacteria</taxon>
        <taxon>Pseudomonadati</taxon>
        <taxon>Pseudomonadota</taxon>
        <taxon>Alphaproteobacteria</taxon>
        <taxon>Sphingomonadales</taxon>
        <taxon>Sphingomonadaceae</taxon>
        <taxon>Novosphingobium</taxon>
    </lineage>
</organism>
<evidence type="ECO:0000313" key="2">
    <source>
        <dbReference type="EMBL" id="MBF9150895.1"/>
    </source>
</evidence>
<proteinExistence type="predicted"/>
<feature type="region of interest" description="Disordered" evidence="1">
    <location>
        <begin position="158"/>
        <end position="216"/>
    </location>
</feature>
<reference evidence="2 3" key="1">
    <citation type="submission" date="2020-11" db="EMBL/GenBank/DDBJ databases">
        <title>The genome sequence of Novosphingobium sp. 1Y9A.</title>
        <authorList>
            <person name="Liu Y."/>
        </authorList>
    </citation>
    <scope>NUCLEOTIDE SEQUENCE [LARGE SCALE GENOMIC DNA]</scope>
    <source>
        <strain evidence="2 3">1Y9A</strain>
    </source>
</reference>
<sequence length="216" mass="22843">MADSELTDAPESAEPNPPHLLARAMLDPYFRHARVAADSAAKTLGWGSGDEVAAAYPASFRDRCGKASGGDLADASHVLMAQALTLDTIFTEFASSAVRTTSVDAAERFMRLALKAQANGRATLEALTKLHQPREQIVRHIHVNEGGQAVIADEFHHHSTAGGSGENYVGQPHATRAAGSSTALLGSDPLRDPMPVTGGEGQSTLPNARRKGKRRT</sequence>
<evidence type="ECO:0000313" key="3">
    <source>
        <dbReference type="Proteomes" id="UP000600799"/>
    </source>
</evidence>
<evidence type="ECO:0000256" key="1">
    <source>
        <dbReference type="SAM" id="MobiDB-lite"/>
    </source>
</evidence>
<keyword evidence="3" id="KW-1185">Reference proteome</keyword>
<protein>
    <recommendedName>
        <fullName evidence="4">Terminase small subunit</fullName>
    </recommendedName>
</protein>
<dbReference type="RefSeq" id="WP_196275230.1">
    <property type="nucleotide sequence ID" value="NZ_JADQDC010000004.1"/>
</dbReference>
<comment type="caution">
    <text evidence="2">The sequence shown here is derived from an EMBL/GenBank/DDBJ whole genome shotgun (WGS) entry which is preliminary data.</text>
</comment>